<evidence type="ECO:0000313" key="8">
    <source>
        <dbReference type="EMBL" id="KAJ7718696.1"/>
    </source>
</evidence>
<name>A0AAD7HF74_9AGAR</name>
<comment type="similarity">
    <text evidence="2">Belongs to the unc-50 family.</text>
</comment>
<feature type="transmembrane region" description="Helical" evidence="7">
    <location>
        <begin position="177"/>
        <end position="196"/>
    </location>
</feature>
<proteinExistence type="inferred from homology"/>
<feature type="compositionally biased region" description="Low complexity" evidence="6">
    <location>
        <begin position="12"/>
        <end position="21"/>
    </location>
</feature>
<feature type="transmembrane region" description="Helical" evidence="7">
    <location>
        <begin position="78"/>
        <end position="100"/>
    </location>
</feature>
<evidence type="ECO:0000256" key="7">
    <source>
        <dbReference type="SAM" id="Phobius"/>
    </source>
</evidence>
<dbReference type="PANTHER" id="PTHR12841:SF6">
    <property type="entry name" value="PROTEIN UNC-50 HOMOLOG"/>
    <property type="match status" value="1"/>
</dbReference>
<dbReference type="EMBL" id="JARJLG010000302">
    <property type="protein sequence ID" value="KAJ7718696.1"/>
    <property type="molecule type" value="Genomic_DNA"/>
</dbReference>
<evidence type="ECO:0000256" key="4">
    <source>
        <dbReference type="ARBA" id="ARBA00022989"/>
    </source>
</evidence>
<feature type="transmembrane region" description="Helical" evidence="7">
    <location>
        <begin position="203"/>
        <end position="226"/>
    </location>
</feature>
<dbReference type="Proteomes" id="UP001215280">
    <property type="component" value="Unassembled WGS sequence"/>
</dbReference>
<protein>
    <submittedName>
        <fullName evidence="8">UNC-50</fullName>
    </submittedName>
</protein>
<dbReference type="GO" id="GO:0000139">
    <property type="term" value="C:Golgi membrane"/>
    <property type="evidence" value="ECO:0007669"/>
    <property type="project" value="TreeGrafter"/>
</dbReference>
<evidence type="ECO:0000256" key="3">
    <source>
        <dbReference type="ARBA" id="ARBA00022692"/>
    </source>
</evidence>
<feature type="transmembrane region" description="Helical" evidence="7">
    <location>
        <begin position="246"/>
        <end position="267"/>
    </location>
</feature>
<evidence type="ECO:0000256" key="1">
    <source>
        <dbReference type="ARBA" id="ARBA00004141"/>
    </source>
</evidence>
<dbReference type="PANTHER" id="PTHR12841">
    <property type="entry name" value="PROTEIN UNC-50 HOMOLOG"/>
    <property type="match status" value="1"/>
</dbReference>
<comment type="subcellular location">
    <subcellularLocation>
        <location evidence="1">Membrane</location>
        <topology evidence="1">Multi-pass membrane protein</topology>
    </subcellularLocation>
</comment>
<evidence type="ECO:0000256" key="2">
    <source>
        <dbReference type="ARBA" id="ARBA00006293"/>
    </source>
</evidence>
<dbReference type="AlphaFoldDB" id="A0AAD7HF74"/>
<reference evidence="8" key="1">
    <citation type="submission" date="2023-03" db="EMBL/GenBank/DDBJ databases">
        <title>Massive genome expansion in bonnet fungi (Mycena s.s.) driven by repeated elements and novel gene families across ecological guilds.</title>
        <authorList>
            <consortium name="Lawrence Berkeley National Laboratory"/>
            <person name="Harder C.B."/>
            <person name="Miyauchi S."/>
            <person name="Viragh M."/>
            <person name="Kuo A."/>
            <person name="Thoen E."/>
            <person name="Andreopoulos B."/>
            <person name="Lu D."/>
            <person name="Skrede I."/>
            <person name="Drula E."/>
            <person name="Henrissat B."/>
            <person name="Morin E."/>
            <person name="Kohler A."/>
            <person name="Barry K."/>
            <person name="LaButti K."/>
            <person name="Morin E."/>
            <person name="Salamov A."/>
            <person name="Lipzen A."/>
            <person name="Mereny Z."/>
            <person name="Hegedus B."/>
            <person name="Baldrian P."/>
            <person name="Stursova M."/>
            <person name="Weitz H."/>
            <person name="Taylor A."/>
            <person name="Grigoriev I.V."/>
            <person name="Nagy L.G."/>
            <person name="Martin F."/>
            <person name="Kauserud H."/>
        </authorList>
    </citation>
    <scope>NUCLEOTIDE SEQUENCE</scope>
    <source>
        <strain evidence="8">CBHHK188m</strain>
    </source>
</reference>
<dbReference type="InterPro" id="IPR007881">
    <property type="entry name" value="UNC-50"/>
</dbReference>
<evidence type="ECO:0000313" key="9">
    <source>
        <dbReference type="Proteomes" id="UP001215280"/>
    </source>
</evidence>
<evidence type="ECO:0000256" key="6">
    <source>
        <dbReference type="SAM" id="MobiDB-lite"/>
    </source>
</evidence>
<dbReference type="Pfam" id="PF05216">
    <property type="entry name" value="UNC-50"/>
    <property type="match status" value="1"/>
</dbReference>
<comment type="caution">
    <text evidence="8">The sequence shown here is derived from an EMBL/GenBank/DDBJ whole genome shotgun (WGS) entry which is preliminary data.</text>
</comment>
<keyword evidence="5 7" id="KW-0472">Membrane</keyword>
<keyword evidence="4 7" id="KW-1133">Transmembrane helix</keyword>
<feature type="transmembrane region" description="Helical" evidence="7">
    <location>
        <begin position="107"/>
        <end position="128"/>
    </location>
</feature>
<feature type="region of interest" description="Disordered" evidence="6">
    <location>
        <begin position="1"/>
        <end position="22"/>
    </location>
</feature>
<gene>
    <name evidence="8" type="ORF">DFH07DRAFT_860050</name>
</gene>
<keyword evidence="9" id="KW-1185">Reference proteome</keyword>
<evidence type="ECO:0000256" key="5">
    <source>
        <dbReference type="ARBA" id="ARBA00023136"/>
    </source>
</evidence>
<sequence length="269" mass="29916">MSAYAAEAGALPSPSSSSPSSTPRIPVIFRRLHRFHQMDFELAAWQLTYLCIAPRRVYRNVYFHKQTKNTWARDDPAILVLISACLCVAAVAWSLVYSLSLWQALELALLMILRDFLLSGIIISTILWQTSRIFLLPPPPPAPASLAGGPSGARYPPPTPRHDAVEWGYTFDVHTNAFFPLYLTLYLAQLFLLPVIRRDNWVCLWAGNTLYLAGIAQYIYGLYLGLSALPFLARTSLLLAPLLPLGAGYVVSLLGFNVARWVLGVYFGS</sequence>
<organism evidence="8 9">
    <name type="scientific">Mycena maculata</name>
    <dbReference type="NCBI Taxonomy" id="230809"/>
    <lineage>
        <taxon>Eukaryota</taxon>
        <taxon>Fungi</taxon>
        <taxon>Dikarya</taxon>
        <taxon>Basidiomycota</taxon>
        <taxon>Agaricomycotina</taxon>
        <taxon>Agaricomycetes</taxon>
        <taxon>Agaricomycetidae</taxon>
        <taxon>Agaricales</taxon>
        <taxon>Marasmiineae</taxon>
        <taxon>Mycenaceae</taxon>
        <taxon>Mycena</taxon>
    </lineage>
</organism>
<keyword evidence="3 7" id="KW-0812">Transmembrane</keyword>
<accession>A0AAD7HF74</accession>